<accession>A0ABV8AYX8</accession>
<organism evidence="1 2">
    <name type="scientific">Bacillus songklensis</name>
    <dbReference type="NCBI Taxonomy" id="1069116"/>
    <lineage>
        <taxon>Bacteria</taxon>
        <taxon>Bacillati</taxon>
        <taxon>Bacillota</taxon>
        <taxon>Bacilli</taxon>
        <taxon>Bacillales</taxon>
        <taxon>Bacillaceae</taxon>
        <taxon>Bacillus</taxon>
    </lineage>
</organism>
<comment type="caution">
    <text evidence="1">The sequence shown here is derived from an EMBL/GenBank/DDBJ whole genome shotgun (WGS) entry which is preliminary data.</text>
</comment>
<evidence type="ECO:0000313" key="1">
    <source>
        <dbReference type="EMBL" id="MFC3882489.1"/>
    </source>
</evidence>
<protein>
    <submittedName>
        <fullName evidence="1">HMA2 domain-containing protein</fullName>
    </submittedName>
</protein>
<dbReference type="Proteomes" id="UP001595752">
    <property type="component" value="Unassembled WGS sequence"/>
</dbReference>
<gene>
    <name evidence="1" type="ORF">ACFOU2_02935</name>
</gene>
<dbReference type="EMBL" id="JBHRZT010000018">
    <property type="protein sequence ID" value="MFC3882489.1"/>
    <property type="molecule type" value="Genomic_DNA"/>
</dbReference>
<evidence type="ECO:0000313" key="2">
    <source>
        <dbReference type="Proteomes" id="UP001595752"/>
    </source>
</evidence>
<dbReference type="RefSeq" id="WP_377912019.1">
    <property type="nucleotide sequence ID" value="NZ_JBHRZT010000018.1"/>
</dbReference>
<proteinExistence type="predicted"/>
<dbReference type="Pfam" id="PF19991">
    <property type="entry name" value="HMA_2"/>
    <property type="match status" value="1"/>
</dbReference>
<keyword evidence="2" id="KW-1185">Reference proteome</keyword>
<sequence length="103" mass="12244">MLKQVAYLHQLKKYERCLNKHHIQIAHFIPGRIRLKSDLWKQNERLLQELMDVIKSEPYVQSVEYVTITGSMVIEFTLKDNPPIEQIDQWVNLLLSTHAYIRG</sequence>
<name>A0ABV8AYX8_9BACI</name>
<reference evidence="2" key="1">
    <citation type="journal article" date="2019" name="Int. J. Syst. Evol. Microbiol.">
        <title>The Global Catalogue of Microorganisms (GCM) 10K type strain sequencing project: providing services to taxonomists for standard genome sequencing and annotation.</title>
        <authorList>
            <consortium name="The Broad Institute Genomics Platform"/>
            <consortium name="The Broad Institute Genome Sequencing Center for Infectious Disease"/>
            <person name="Wu L."/>
            <person name="Ma J."/>
        </authorList>
    </citation>
    <scope>NUCLEOTIDE SEQUENCE [LARGE SCALE GENOMIC DNA]</scope>
    <source>
        <strain evidence="2">CCUG 61889</strain>
    </source>
</reference>